<proteinExistence type="predicted"/>
<dbReference type="InterPro" id="IPR029062">
    <property type="entry name" value="Class_I_gatase-like"/>
</dbReference>
<evidence type="ECO:0000313" key="2">
    <source>
        <dbReference type="EMBL" id="MFC4608416.1"/>
    </source>
</evidence>
<evidence type="ECO:0000256" key="1">
    <source>
        <dbReference type="SAM" id="MobiDB-lite"/>
    </source>
</evidence>
<dbReference type="RefSeq" id="WP_381193869.1">
    <property type="nucleotide sequence ID" value="NZ_JBHSFE010000010.1"/>
</dbReference>
<name>A0ABV9G683_9ACTN</name>
<sequence length="130" mass="13773">MRRIEVDQGRAKRRHGRASGNTLHEAGHQQYRPGYVVQIATADGGPVATSSGVRLMADLTLDEVNGRVDTLPVSGAVDLGEAGVEPVLDGKITDWLREAAPRARTGSNLRAEGRSALARPDLSGAMCQTS</sequence>
<accession>A0ABV9G683</accession>
<protein>
    <submittedName>
        <fullName evidence="2">Uncharacterized protein</fullName>
    </submittedName>
</protein>
<gene>
    <name evidence="2" type="ORF">ACFO9E_11390</name>
</gene>
<comment type="caution">
    <text evidence="2">The sequence shown here is derived from an EMBL/GenBank/DDBJ whole genome shotgun (WGS) entry which is preliminary data.</text>
</comment>
<dbReference type="EMBL" id="JBHSFE010000010">
    <property type="protein sequence ID" value="MFC4608416.1"/>
    <property type="molecule type" value="Genomic_DNA"/>
</dbReference>
<feature type="compositionally biased region" description="Basic and acidic residues" evidence="1">
    <location>
        <begin position="1"/>
        <end position="10"/>
    </location>
</feature>
<evidence type="ECO:0000313" key="3">
    <source>
        <dbReference type="Proteomes" id="UP001595993"/>
    </source>
</evidence>
<keyword evidence="3" id="KW-1185">Reference proteome</keyword>
<dbReference type="SUPFAM" id="SSF52317">
    <property type="entry name" value="Class I glutamine amidotransferase-like"/>
    <property type="match status" value="1"/>
</dbReference>
<feature type="region of interest" description="Disordered" evidence="1">
    <location>
        <begin position="1"/>
        <end position="31"/>
    </location>
</feature>
<dbReference type="Proteomes" id="UP001595993">
    <property type="component" value="Unassembled WGS sequence"/>
</dbReference>
<feature type="region of interest" description="Disordered" evidence="1">
    <location>
        <begin position="103"/>
        <end position="130"/>
    </location>
</feature>
<reference evidence="3" key="1">
    <citation type="journal article" date="2019" name="Int. J. Syst. Evol. Microbiol.">
        <title>The Global Catalogue of Microorganisms (GCM) 10K type strain sequencing project: providing services to taxonomists for standard genome sequencing and annotation.</title>
        <authorList>
            <consortium name="The Broad Institute Genomics Platform"/>
            <consortium name="The Broad Institute Genome Sequencing Center for Infectious Disease"/>
            <person name="Wu L."/>
            <person name="Ma J."/>
        </authorList>
    </citation>
    <scope>NUCLEOTIDE SEQUENCE [LARGE SCALE GENOMIC DNA]</scope>
    <source>
        <strain evidence="3">CGMCC 4.7139</strain>
    </source>
</reference>
<dbReference type="Gene3D" id="3.40.50.880">
    <property type="match status" value="1"/>
</dbReference>
<organism evidence="2 3">
    <name type="scientific">Streptomyces maoxianensis</name>
    <dbReference type="NCBI Taxonomy" id="1459942"/>
    <lineage>
        <taxon>Bacteria</taxon>
        <taxon>Bacillati</taxon>
        <taxon>Actinomycetota</taxon>
        <taxon>Actinomycetes</taxon>
        <taxon>Kitasatosporales</taxon>
        <taxon>Streptomycetaceae</taxon>
        <taxon>Streptomyces</taxon>
    </lineage>
</organism>